<feature type="domain" description="N-acetyltransferase" evidence="1">
    <location>
        <begin position="1"/>
        <end position="210"/>
    </location>
</feature>
<name>A0A5A5U2Q7_LEUCI</name>
<dbReference type="GeneID" id="61103097"/>
<dbReference type="GO" id="GO:0016747">
    <property type="term" value="F:acyltransferase activity, transferring groups other than amino-acyl groups"/>
    <property type="evidence" value="ECO:0007669"/>
    <property type="project" value="InterPro"/>
</dbReference>
<dbReference type="SUPFAM" id="SSF55729">
    <property type="entry name" value="Acyl-CoA N-acyltransferases (Nat)"/>
    <property type="match status" value="1"/>
</dbReference>
<dbReference type="InterPro" id="IPR000182">
    <property type="entry name" value="GNAT_dom"/>
</dbReference>
<dbReference type="Pfam" id="PF13508">
    <property type="entry name" value="Acetyltransf_7"/>
    <property type="match status" value="1"/>
</dbReference>
<dbReference type="PROSITE" id="PS51186">
    <property type="entry name" value="GNAT"/>
    <property type="match status" value="1"/>
</dbReference>
<evidence type="ECO:0000259" key="1">
    <source>
        <dbReference type="PROSITE" id="PS51186"/>
    </source>
</evidence>
<gene>
    <name evidence="2" type="ORF">LCIT_15580</name>
</gene>
<proteinExistence type="predicted"/>
<accession>A0A5A5U2Q7</accession>
<organism evidence="2 3">
    <name type="scientific">Leuconostoc citreum</name>
    <dbReference type="NCBI Taxonomy" id="33964"/>
    <lineage>
        <taxon>Bacteria</taxon>
        <taxon>Bacillati</taxon>
        <taxon>Bacillota</taxon>
        <taxon>Bacilli</taxon>
        <taxon>Lactobacillales</taxon>
        <taxon>Lactobacillaceae</taxon>
        <taxon>Leuconostoc</taxon>
    </lineage>
</organism>
<dbReference type="AlphaFoldDB" id="A0A5A5U2Q7"/>
<dbReference type="Proteomes" id="UP000323274">
    <property type="component" value="Unassembled WGS sequence"/>
</dbReference>
<dbReference type="RefSeq" id="WP_048801882.1">
    <property type="nucleotide sequence ID" value="NZ_BJJW01000009.1"/>
</dbReference>
<dbReference type="CDD" id="cd04301">
    <property type="entry name" value="NAT_SF"/>
    <property type="match status" value="1"/>
</dbReference>
<comment type="caution">
    <text evidence="2">The sequence shown here is derived from an EMBL/GenBank/DDBJ whole genome shotgun (WGS) entry which is preliminary data.</text>
</comment>
<sequence length="210" mass="24072">MNFRLAVQPEVKYLSQLVADAFKDYDLYQQTIGQTFKQAADFHQFLKRLHDVHLAASIAKNKVFVLEDGQQILSVVVLDNERMPSANMWQYIQAGGWQLVPYFIGNQLGKFLTMLDKAEKLPQQKPQTNWHVNLLAVNPVHQGQKIGSRTLEAFVIPYAKAHGAKTLSLITNTPRNVSFYQKNQFQVVDERMLYFNGSQVSNWSLVRTLT</sequence>
<dbReference type="InterPro" id="IPR016181">
    <property type="entry name" value="Acyl_CoA_acyltransferase"/>
</dbReference>
<evidence type="ECO:0000313" key="3">
    <source>
        <dbReference type="Proteomes" id="UP000323274"/>
    </source>
</evidence>
<dbReference type="EMBL" id="BJJW01000009">
    <property type="protein sequence ID" value="GDZ84316.1"/>
    <property type="molecule type" value="Genomic_DNA"/>
</dbReference>
<dbReference type="Gene3D" id="3.40.630.30">
    <property type="match status" value="1"/>
</dbReference>
<protein>
    <recommendedName>
        <fullName evidence="1">N-acetyltransferase domain-containing protein</fullName>
    </recommendedName>
</protein>
<evidence type="ECO:0000313" key="2">
    <source>
        <dbReference type="EMBL" id="GDZ84316.1"/>
    </source>
</evidence>
<reference evidence="2 3" key="1">
    <citation type="submission" date="2019-04" db="EMBL/GenBank/DDBJ databases">
        <title>A pseudo-fructophilic Leuconostoc citreum strain F192-5 isolated from peel of satsuma mandarin: the first report for isolation and characterization of strain-dependent fructophilic-like characteristics.</title>
        <authorList>
            <person name="Maeno S."/>
            <person name="Tanizawa Y."/>
            <person name="Kajikawa A."/>
            <person name="Kanesaki Y."/>
            <person name="Kubota E."/>
            <person name="Arita M."/>
            <person name="Leon D."/>
            <person name="Endo A."/>
        </authorList>
    </citation>
    <scope>NUCLEOTIDE SEQUENCE [LARGE SCALE GENOMIC DNA]</scope>
    <source>
        <strain evidence="2 3">F192-5</strain>
    </source>
</reference>